<keyword evidence="3" id="KW-1185">Reference proteome</keyword>
<dbReference type="Gene3D" id="3.60.130.30">
    <property type="match status" value="1"/>
</dbReference>
<name>A0A9N8VF41_9GLOM</name>
<dbReference type="AlphaFoldDB" id="A0A9N8VF41"/>
<protein>
    <submittedName>
        <fullName evidence="2">6248_t:CDS:1</fullName>
    </submittedName>
</protein>
<gene>
    <name evidence="2" type="ORF">AGERDE_LOCUS1610</name>
</gene>
<dbReference type="EMBL" id="CAJVPL010000115">
    <property type="protein sequence ID" value="CAG8449064.1"/>
    <property type="molecule type" value="Genomic_DNA"/>
</dbReference>
<sequence length="342" mass="39262">MSSNKVVSSAASNKNASNTPSSSISSVAHKKPKVAENSDDPLIITVCVDVYKKNKEIRDAKNAHRANIKETNLFLDSKLLTFQRIGKQPHKRFVVGFFEEGKFIPLIHILKRYMFETDDREKAYREARKILKKIETSYLKPNEKRRAGCITRHYGTWIRSSIYPFTISSTTTPTERECNFHENKILPLQFILNKIAGEALEQYHPDIAQRYTDLVLPSNCTLKQRYWQVMHLNLKRRNARGEPEEQDVQGGKHSGTVWEHHDRHDVKYGFCACFVLGNFGGGELTFPDLGIICEAEPGDLIFFNAFHLDHLNLPLNNDSKGKIADRNSIILYTDHNIFPTRE</sequence>
<feature type="compositionally biased region" description="Low complexity" evidence="1">
    <location>
        <begin position="1"/>
        <end position="26"/>
    </location>
</feature>
<comment type="caution">
    <text evidence="2">The sequence shown here is derived from an EMBL/GenBank/DDBJ whole genome shotgun (WGS) entry which is preliminary data.</text>
</comment>
<evidence type="ECO:0000256" key="1">
    <source>
        <dbReference type="SAM" id="MobiDB-lite"/>
    </source>
</evidence>
<dbReference type="OrthoDB" id="3255767at2759"/>
<evidence type="ECO:0000313" key="2">
    <source>
        <dbReference type="EMBL" id="CAG8449064.1"/>
    </source>
</evidence>
<accession>A0A9N8VF41</accession>
<feature type="region of interest" description="Disordered" evidence="1">
    <location>
        <begin position="1"/>
        <end position="32"/>
    </location>
</feature>
<organism evidence="2 3">
    <name type="scientific">Ambispora gerdemannii</name>
    <dbReference type="NCBI Taxonomy" id="144530"/>
    <lineage>
        <taxon>Eukaryota</taxon>
        <taxon>Fungi</taxon>
        <taxon>Fungi incertae sedis</taxon>
        <taxon>Mucoromycota</taxon>
        <taxon>Glomeromycotina</taxon>
        <taxon>Glomeromycetes</taxon>
        <taxon>Archaeosporales</taxon>
        <taxon>Ambisporaceae</taxon>
        <taxon>Ambispora</taxon>
    </lineage>
</organism>
<proteinExistence type="predicted"/>
<evidence type="ECO:0000313" key="3">
    <source>
        <dbReference type="Proteomes" id="UP000789831"/>
    </source>
</evidence>
<dbReference type="Proteomes" id="UP000789831">
    <property type="component" value="Unassembled WGS sequence"/>
</dbReference>
<reference evidence="2" key="1">
    <citation type="submission" date="2021-06" db="EMBL/GenBank/DDBJ databases">
        <authorList>
            <person name="Kallberg Y."/>
            <person name="Tangrot J."/>
            <person name="Rosling A."/>
        </authorList>
    </citation>
    <scope>NUCLEOTIDE SEQUENCE</scope>
    <source>
        <strain evidence="2">MT106</strain>
    </source>
</reference>